<reference evidence="2" key="1">
    <citation type="submission" date="2021-07" db="EMBL/GenBank/DDBJ databases">
        <authorList>
            <person name="Durling M."/>
        </authorList>
    </citation>
    <scope>NUCLEOTIDE SEQUENCE</scope>
</reference>
<sequence length="109" mass="12405">MPAIKRQTTNPQSPPENRDLAWGIYIILASIVGAYAVLLLCFFLYRKIGRSMQARKERQEEGGRARQGAVNELRAWYGNRHMDIEMSDYSASRADTSVYITPPPSVVMR</sequence>
<dbReference type="Proteomes" id="UP000701801">
    <property type="component" value="Unassembled WGS sequence"/>
</dbReference>
<gene>
    <name evidence="2" type="ORF">HYALB_00006371</name>
</gene>
<dbReference type="EMBL" id="CAJVRM010000066">
    <property type="protein sequence ID" value="CAG8973202.1"/>
    <property type="molecule type" value="Genomic_DNA"/>
</dbReference>
<evidence type="ECO:0000256" key="1">
    <source>
        <dbReference type="SAM" id="Phobius"/>
    </source>
</evidence>
<keyword evidence="1" id="KW-1133">Transmembrane helix</keyword>
<evidence type="ECO:0000313" key="3">
    <source>
        <dbReference type="Proteomes" id="UP000701801"/>
    </source>
</evidence>
<proteinExistence type="predicted"/>
<evidence type="ECO:0000313" key="2">
    <source>
        <dbReference type="EMBL" id="CAG8973202.1"/>
    </source>
</evidence>
<protein>
    <submittedName>
        <fullName evidence="2">Uncharacterized protein</fullName>
    </submittedName>
</protein>
<name>A0A9N9Q3A4_9HELO</name>
<keyword evidence="3" id="KW-1185">Reference proteome</keyword>
<accession>A0A9N9Q3A4</accession>
<dbReference type="AlphaFoldDB" id="A0A9N9Q3A4"/>
<keyword evidence="1" id="KW-0812">Transmembrane</keyword>
<feature type="transmembrane region" description="Helical" evidence="1">
    <location>
        <begin position="20"/>
        <end position="45"/>
    </location>
</feature>
<organism evidence="2 3">
    <name type="scientific">Hymenoscyphus albidus</name>
    <dbReference type="NCBI Taxonomy" id="595503"/>
    <lineage>
        <taxon>Eukaryota</taxon>
        <taxon>Fungi</taxon>
        <taxon>Dikarya</taxon>
        <taxon>Ascomycota</taxon>
        <taxon>Pezizomycotina</taxon>
        <taxon>Leotiomycetes</taxon>
        <taxon>Helotiales</taxon>
        <taxon>Helotiaceae</taxon>
        <taxon>Hymenoscyphus</taxon>
    </lineage>
</organism>
<comment type="caution">
    <text evidence="2">The sequence shown here is derived from an EMBL/GenBank/DDBJ whole genome shotgun (WGS) entry which is preliminary data.</text>
</comment>
<keyword evidence="1" id="KW-0472">Membrane</keyword>